<evidence type="ECO:0000313" key="1">
    <source>
        <dbReference type="EMBL" id="CZS97640.1"/>
    </source>
</evidence>
<reference evidence="2" key="1">
    <citation type="submission" date="2016-03" db="EMBL/GenBank/DDBJ databases">
        <authorList>
            <person name="Guldener U."/>
        </authorList>
    </citation>
    <scope>NUCLEOTIDE SEQUENCE [LARGE SCALE GENOMIC DNA]</scope>
    <source>
        <strain evidence="2">04CH-RAC-A.6.1</strain>
    </source>
</reference>
<dbReference type="OrthoDB" id="3558969at2759"/>
<keyword evidence="2" id="KW-1185">Reference proteome</keyword>
<proteinExistence type="predicted"/>
<dbReference type="Gene3D" id="3.80.10.10">
    <property type="entry name" value="Ribonuclease Inhibitor"/>
    <property type="match status" value="1"/>
</dbReference>
<sequence length="661" mass="76756">MANQNRQIVLIDAGLDRLRTSQKKMLDAVESWIEEFRRTNRRHPRKKDYPAHVARKKECFQRLQQIISRKERNTIRPSLPTELWLMVMSKLGPGLGDIQNLRLASHIWTALGVSFFKQQHTIRPRRDHLLKSVTESDPDLLDIVKTLVFEIGRIDSRYAVEKISLLFKDCGSYVRDDMIRRYAGYNLKHYREDEDMARIVTALSHHRNLEGIKLQYYEDGYEWGKLANVFHGRWPYDARSESFQMNAEFLTILQAMAIHNASGRPTIKHLSHESLSPSFFIHLFSHNPIELRDLTLPFQHLETLHLNFKGVFKAPLKSFWKGLATALRNATGLKSLSFGFDPVVTERHQTSDWTKPTLPADKEAWYLPLHLVNFGACASLRTLRLNGLSICERGLQFLLGSYPALRELQLCQISLREGSFSSLVNFVRSELSLTKFELCGWLSSEQGYWLISPDNITDGMNAADRRFPAGDYTRYTFDGRTAEDMLWETHDTDALLSEWDPSNHKNWRKYDSITEFQREPDFVSKWSPVEIVPYFDKQGREPNGLHYTDLLSWVTALRERRLPQGPPHGIVLLERASLKTEISQLLTRDSLLAETNQPHIQEDGAEVLYCWDSRSEEPIAGDLHQHIVARGNKCRENWVIFDYLYDVSEEQPVLSQPLVYW</sequence>
<gene>
    <name evidence="1" type="ORF">RAG0_06614</name>
</gene>
<dbReference type="Proteomes" id="UP000178912">
    <property type="component" value="Unassembled WGS sequence"/>
</dbReference>
<organism evidence="1 2">
    <name type="scientific">Rhynchosporium agropyri</name>
    <dbReference type="NCBI Taxonomy" id="914238"/>
    <lineage>
        <taxon>Eukaryota</taxon>
        <taxon>Fungi</taxon>
        <taxon>Dikarya</taxon>
        <taxon>Ascomycota</taxon>
        <taxon>Pezizomycotina</taxon>
        <taxon>Leotiomycetes</taxon>
        <taxon>Helotiales</taxon>
        <taxon>Ploettnerulaceae</taxon>
        <taxon>Rhynchosporium</taxon>
    </lineage>
</organism>
<protein>
    <submittedName>
        <fullName evidence="1">Uncharacterized protein</fullName>
    </submittedName>
</protein>
<dbReference type="AlphaFoldDB" id="A0A1E1KI23"/>
<evidence type="ECO:0000313" key="2">
    <source>
        <dbReference type="Proteomes" id="UP000178912"/>
    </source>
</evidence>
<accession>A0A1E1KI23</accession>
<dbReference type="SUPFAM" id="SSF52047">
    <property type="entry name" value="RNI-like"/>
    <property type="match status" value="1"/>
</dbReference>
<dbReference type="EMBL" id="FJUX01000033">
    <property type="protein sequence ID" value="CZS97640.1"/>
    <property type="molecule type" value="Genomic_DNA"/>
</dbReference>
<name>A0A1E1KI23_9HELO</name>
<dbReference type="InterPro" id="IPR032675">
    <property type="entry name" value="LRR_dom_sf"/>
</dbReference>